<dbReference type="InterPro" id="IPR009040">
    <property type="entry name" value="Ferritin-like_diiron"/>
</dbReference>
<dbReference type="GO" id="GO:0006826">
    <property type="term" value="P:iron ion transport"/>
    <property type="evidence" value="ECO:0007669"/>
    <property type="project" value="InterPro"/>
</dbReference>
<dbReference type="Proteomes" id="UP000242457">
    <property type="component" value="Unassembled WGS sequence"/>
</dbReference>
<feature type="binding site" evidence="5">
    <location>
        <position position="108"/>
    </location>
    <ligand>
        <name>Fe cation</name>
        <dbReference type="ChEBI" id="CHEBI:24875"/>
        <label>2</label>
    </ligand>
</feature>
<dbReference type="GO" id="GO:0008199">
    <property type="term" value="F:ferric iron binding"/>
    <property type="evidence" value="ECO:0007669"/>
    <property type="project" value="InterPro"/>
</dbReference>
<dbReference type="AlphaFoldDB" id="A0A2A3ESS1"/>
<evidence type="ECO:0000256" key="4">
    <source>
        <dbReference type="ARBA" id="ARBA00023004"/>
    </source>
</evidence>
<dbReference type="EMBL" id="KZ288192">
    <property type="protein sequence ID" value="PBC34266.1"/>
    <property type="molecule type" value="Genomic_DNA"/>
</dbReference>
<feature type="binding site" evidence="5">
    <location>
        <position position="66"/>
    </location>
    <ligand>
        <name>Fe cation</name>
        <dbReference type="ChEBI" id="CHEBI:24875"/>
        <label>1</label>
    </ligand>
</feature>
<feature type="binding site" evidence="5">
    <location>
        <position position="63"/>
    </location>
    <ligand>
        <name>Fe cation</name>
        <dbReference type="ChEBI" id="CHEBI:24875"/>
        <label>1</label>
    </ligand>
</feature>
<dbReference type="FunFam" id="1.20.1260.10:FF:000002">
    <property type="entry name" value="Ferritin, mitochondrial"/>
    <property type="match status" value="1"/>
</dbReference>
<keyword evidence="4 5" id="KW-0408">Iron</keyword>
<feature type="domain" description="Ferritin-like diiron" evidence="7">
    <location>
        <begin position="11"/>
        <end position="160"/>
    </location>
</feature>
<dbReference type="GO" id="GO:0008198">
    <property type="term" value="F:ferrous iron binding"/>
    <property type="evidence" value="ECO:0007669"/>
    <property type="project" value="TreeGrafter"/>
</dbReference>
<organism evidence="8 9">
    <name type="scientific">Apis cerana cerana</name>
    <name type="common">Oriental honeybee</name>
    <dbReference type="NCBI Taxonomy" id="94128"/>
    <lineage>
        <taxon>Eukaryota</taxon>
        <taxon>Metazoa</taxon>
        <taxon>Ecdysozoa</taxon>
        <taxon>Arthropoda</taxon>
        <taxon>Hexapoda</taxon>
        <taxon>Insecta</taxon>
        <taxon>Pterygota</taxon>
        <taxon>Neoptera</taxon>
        <taxon>Endopterygota</taxon>
        <taxon>Hymenoptera</taxon>
        <taxon>Apocrita</taxon>
        <taxon>Aculeata</taxon>
        <taxon>Apoidea</taxon>
        <taxon>Anthophila</taxon>
        <taxon>Apidae</taxon>
        <taxon>Apis</taxon>
    </lineage>
</organism>
<dbReference type="PANTHER" id="PTHR11431">
    <property type="entry name" value="FERRITIN"/>
    <property type="match status" value="1"/>
</dbReference>
<evidence type="ECO:0000313" key="8">
    <source>
        <dbReference type="EMBL" id="PBC34266.1"/>
    </source>
</evidence>
<reference evidence="8 9" key="1">
    <citation type="submission" date="2014-07" db="EMBL/GenBank/DDBJ databases">
        <title>Genomic and transcriptomic analysis on Apis cerana provide comprehensive insights into honey bee biology.</title>
        <authorList>
            <person name="Diao Q."/>
            <person name="Sun L."/>
            <person name="Zheng H."/>
            <person name="Zheng H."/>
            <person name="Xu S."/>
            <person name="Wang S."/>
            <person name="Zeng Z."/>
            <person name="Hu F."/>
            <person name="Su S."/>
            <person name="Wu J."/>
        </authorList>
    </citation>
    <scope>NUCLEOTIDE SEQUENCE [LARGE SCALE GENOMIC DNA]</scope>
    <source>
        <tissue evidence="8">Pupae without intestine</tissue>
    </source>
</reference>
<dbReference type="InterPro" id="IPR001519">
    <property type="entry name" value="Ferritin"/>
</dbReference>
<dbReference type="GO" id="GO:0004322">
    <property type="term" value="F:ferroxidase activity"/>
    <property type="evidence" value="ECO:0007669"/>
    <property type="project" value="UniProtKB-EC"/>
</dbReference>
<dbReference type="InterPro" id="IPR009078">
    <property type="entry name" value="Ferritin-like_SF"/>
</dbReference>
<dbReference type="PROSITE" id="PS50905">
    <property type="entry name" value="FERRITIN_LIKE"/>
    <property type="match status" value="1"/>
</dbReference>
<feature type="binding site" evidence="5">
    <location>
        <position position="142"/>
    </location>
    <ligand>
        <name>Fe cation</name>
        <dbReference type="ChEBI" id="CHEBI:24875"/>
        <label>2</label>
    </ligand>
</feature>
<accession>A0A2A3ESS1</accession>
<comment type="function">
    <text evidence="6">Stores iron in a soluble, non-toxic, readily available form. Important for iron homeostasis. Iron is taken up in the ferrous form and deposited as ferric hydroxides after oxidation.</text>
</comment>
<dbReference type="CDD" id="cd01056">
    <property type="entry name" value="Euk_Ferritin"/>
    <property type="match status" value="1"/>
</dbReference>
<evidence type="ECO:0000256" key="6">
    <source>
        <dbReference type="RuleBase" id="RU361145"/>
    </source>
</evidence>
<proteinExistence type="inferred from homology"/>
<evidence type="ECO:0000256" key="5">
    <source>
        <dbReference type="PIRSR" id="PIRSR601519-1"/>
    </source>
</evidence>
<name>A0A2A3ESS1_APICC</name>
<dbReference type="EC" id="1.16.3.1" evidence="6"/>
<evidence type="ECO:0000256" key="2">
    <source>
        <dbReference type="ARBA" id="ARBA00022434"/>
    </source>
</evidence>
<dbReference type="InterPro" id="IPR008331">
    <property type="entry name" value="Ferritin_DPS_dom"/>
</dbReference>
<dbReference type="OrthoDB" id="186462at2759"/>
<dbReference type="GO" id="GO:0005737">
    <property type="term" value="C:cytoplasm"/>
    <property type="evidence" value="ECO:0007669"/>
    <property type="project" value="TreeGrafter"/>
</dbReference>
<dbReference type="Gene3D" id="1.20.1260.10">
    <property type="match status" value="1"/>
</dbReference>
<keyword evidence="9" id="KW-1185">Reference proteome</keyword>
<dbReference type="Pfam" id="PF00210">
    <property type="entry name" value="Ferritin"/>
    <property type="match status" value="1"/>
</dbReference>
<protein>
    <recommendedName>
        <fullName evidence="6">Ferritin</fullName>
        <ecNumber evidence="6">1.16.3.1</ecNumber>
    </recommendedName>
</protein>
<evidence type="ECO:0000259" key="7">
    <source>
        <dbReference type="PROSITE" id="PS50905"/>
    </source>
</evidence>
<evidence type="ECO:0000256" key="3">
    <source>
        <dbReference type="ARBA" id="ARBA00022723"/>
    </source>
</evidence>
<keyword evidence="6" id="KW-0560">Oxidoreductase</keyword>
<dbReference type="PANTHER" id="PTHR11431:SF75">
    <property type="entry name" value="FERRITIN"/>
    <property type="match status" value="1"/>
</dbReference>
<dbReference type="STRING" id="94128.A0A2A3ESS1"/>
<evidence type="ECO:0000313" key="9">
    <source>
        <dbReference type="Proteomes" id="UP000242457"/>
    </source>
</evidence>
<evidence type="ECO:0000256" key="1">
    <source>
        <dbReference type="ARBA" id="ARBA00007513"/>
    </source>
</evidence>
<dbReference type="SUPFAM" id="SSF47240">
    <property type="entry name" value="Ferritin-like"/>
    <property type="match status" value="1"/>
</dbReference>
<dbReference type="InterPro" id="IPR012347">
    <property type="entry name" value="Ferritin-like"/>
</dbReference>
<keyword evidence="3 5" id="KW-0479">Metal-binding</keyword>
<comment type="similarity">
    <text evidence="1 6">Belongs to the ferritin family.</text>
</comment>
<sequence>MKSDVINLVRQNFHEECEKAINDQINFELHASYIYLSMAYYFDRSDVALPGLYTYFKKASDEEREHAMKFMTYQNKRGGRITLKPIQEPPRDDWDSALVAMTEALKLERLVNQSLLDMHAIASEHNDSNFVDFLETEYLKEQVDSISELAHHVTKLERVGEGLGVYIFDQELRE</sequence>
<gene>
    <name evidence="8" type="ORF">APICC_02834</name>
</gene>
<dbReference type="GO" id="GO:0006879">
    <property type="term" value="P:intracellular iron ion homeostasis"/>
    <property type="evidence" value="ECO:0007669"/>
    <property type="project" value="UniProtKB-KW"/>
</dbReference>
<keyword evidence="2 6" id="KW-0409">Iron storage</keyword>
<feature type="binding site" evidence="5">
    <location>
        <position position="28"/>
    </location>
    <ligand>
        <name>Fe cation</name>
        <dbReference type="ChEBI" id="CHEBI:24875"/>
        <label>1</label>
    </ligand>
</feature>
<comment type="catalytic activity">
    <reaction evidence="6">
        <text>4 Fe(2+) + O2 + 4 H(+) = 4 Fe(3+) + 2 H2O</text>
        <dbReference type="Rhea" id="RHEA:11148"/>
        <dbReference type="ChEBI" id="CHEBI:15377"/>
        <dbReference type="ChEBI" id="CHEBI:15378"/>
        <dbReference type="ChEBI" id="CHEBI:15379"/>
        <dbReference type="ChEBI" id="CHEBI:29033"/>
        <dbReference type="ChEBI" id="CHEBI:29034"/>
        <dbReference type="EC" id="1.16.3.1"/>
    </reaction>
</comment>